<evidence type="ECO:0000313" key="2">
    <source>
        <dbReference type="EMBL" id="RJL33262.1"/>
    </source>
</evidence>
<keyword evidence="1" id="KW-0812">Transmembrane</keyword>
<feature type="transmembrane region" description="Helical" evidence="1">
    <location>
        <begin position="219"/>
        <end position="242"/>
    </location>
</feature>
<evidence type="ECO:0000256" key="1">
    <source>
        <dbReference type="SAM" id="Phobius"/>
    </source>
</evidence>
<feature type="transmembrane region" description="Helical" evidence="1">
    <location>
        <begin position="331"/>
        <end position="350"/>
    </location>
</feature>
<dbReference type="RefSeq" id="WP_119926222.1">
    <property type="nucleotide sequence ID" value="NZ_QZEY01000003.1"/>
</dbReference>
<dbReference type="Pfam" id="PF09852">
    <property type="entry name" value="DUF2079"/>
    <property type="match status" value="1"/>
</dbReference>
<dbReference type="EMBL" id="QZEY01000003">
    <property type="protein sequence ID" value="RJL33262.1"/>
    <property type="molecule type" value="Genomic_DNA"/>
</dbReference>
<dbReference type="OrthoDB" id="5240834at2"/>
<keyword evidence="1" id="KW-0472">Membrane</keyword>
<protein>
    <submittedName>
        <fullName evidence="2">DUF2079 domain-containing protein</fullName>
    </submittedName>
</protein>
<organism evidence="2 3">
    <name type="scientific">Bailinhaonella thermotolerans</name>
    <dbReference type="NCBI Taxonomy" id="1070861"/>
    <lineage>
        <taxon>Bacteria</taxon>
        <taxon>Bacillati</taxon>
        <taxon>Actinomycetota</taxon>
        <taxon>Actinomycetes</taxon>
        <taxon>Streptosporangiales</taxon>
        <taxon>Streptosporangiaceae</taxon>
        <taxon>Bailinhaonella</taxon>
    </lineage>
</organism>
<dbReference type="Proteomes" id="UP000265768">
    <property type="component" value="Unassembled WGS sequence"/>
</dbReference>
<dbReference type="InterPro" id="IPR018650">
    <property type="entry name" value="STSV1_Orf64"/>
</dbReference>
<gene>
    <name evidence="2" type="ORF">D5H75_10585</name>
</gene>
<feature type="transmembrane region" description="Helical" evidence="1">
    <location>
        <begin position="287"/>
        <end position="311"/>
    </location>
</feature>
<proteinExistence type="predicted"/>
<keyword evidence="3" id="KW-1185">Reference proteome</keyword>
<feature type="transmembrane region" description="Helical" evidence="1">
    <location>
        <begin position="25"/>
        <end position="45"/>
    </location>
</feature>
<feature type="transmembrane region" description="Helical" evidence="1">
    <location>
        <begin position="188"/>
        <end position="213"/>
    </location>
</feature>
<comment type="caution">
    <text evidence="2">The sequence shown here is derived from an EMBL/GenBank/DDBJ whole genome shotgun (WGS) entry which is preliminary data.</text>
</comment>
<evidence type="ECO:0000313" key="3">
    <source>
        <dbReference type="Proteomes" id="UP000265768"/>
    </source>
</evidence>
<feature type="transmembrane region" description="Helical" evidence="1">
    <location>
        <begin position="113"/>
        <end position="132"/>
    </location>
</feature>
<feature type="transmembrane region" description="Helical" evidence="1">
    <location>
        <begin position="362"/>
        <end position="380"/>
    </location>
</feature>
<reference evidence="2 3" key="1">
    <citation type="submission" date="2018-09" db="EMBL/GenBank/DDBJ databases">
        <title>YIM 75507 draft genome.</title>
        <authorList>
            <person name="Tang S."/>
            <person name="Feng Y."/>
        </authorList>
    </citation>
    <scope>NUCLEOTIDE SEQUENCE [LARGE SCALE GENOMIC DNA]</scope>
    <source>
        <strain evidence="2 3">YIM 75507</strain>
    </source>
</reference>
<accession>A0A3A4BFK3</accession>
<sequence>MAVAGTAKRGGGEAAPPRTGSDARVVGLITLAAAALYAGVGLLQFTAFRAGTYDLVIFDQAIRSYSRFESPVSIAKGVHNEFGRDFPVLGDHWSPILMLLAPLYWLHDGPKTLIVAQAVLIAASIPVVWAFARRRLGNRAAIFAAGAYALSWPVAEAVVFDFHEVAFAPLLVALMIERFDAGKARWGLAAAGLLLLVKEDMGLLIAGYGLYLLAARRQWWRMGLVFLVGGLGAVWIATRLLIPLFGGKADYYWAYGKLGPDIPGVLGTMVTDPLRAIETLGTPQAKLWTLACLGAMVLFACLLSPLTLVALPPLAARLLAGDFPNWWGTQYHYNAFIVAVLFLAAIDGTSRLRAYGETWAKAVLVVSVLLMPFFAYGRLVTDTIVGDDRRGAARAAVAQVPSGVLVESANRLGPALSARARVLLWDRTPRFAPWVVADVSRRTFPFKSVEEQRNRVDFLRRHGYRTVFERGGYIVLRTTRPAR</sequence>
<keyword evidence="1" id="KW-1133">Transmembrane helix</keyword>
<name>A0A3A4BFK3_9ACTN</name>
<dbReference type="AlphaFoldDB" id="A0A3A4BFK3"/>